<dbReference type="OrthoDB" id="445826at2759"/>
<accession>A0A8S4S110</accession>
<dbReference type="InterPro" id="IPR043128">
    <property type="entry name" value="Rev_trsase/Diguanyl_cyclase"/>
</dbReference>
<organism evidence="2 3">
    <name type="scientific">Pararge aegeria aegeria</name>
    <dbReference type="NCBI Taxonomy" id="348720"/>
    <lineage>
        <taxon>Eukaryota</taxon>
        <taxon>Metazoa</taxon>
        <taxon>Ecdysozoa</taxon>
        <taxon>Arthropoda</taxon>
        <taxon>Hexapoda</taxon>
        <taxon>Insecta</taxon>
        <taxon>Pterygota</taxon>
        <taxon>Neoptera</taxon>
        <taxon>Endopterygota</taxon>
        <taxon>Lepidoptera</taxon>
        <taxon>Glossata</taxon>
        <taxon>Ditrysia</taxon>
        <taxon>Papilionoidea</taxon>
        <taxon>Nymphalidae</taxon>
        <taxon>Satyrinae</taxon>
        <taxon>Satyrini</taxon>
        <taxon>Parargina</taxon>
        <taxon>Pararge</taxon>
    </lineage>
</organism>
<reference evidence="2" key="1">
    <citation type="submission" date="2022-03" db="EMBL/GenBank/DDBJ databases">
        <authorList>
            <person name="Lindestad O."/>
        </authorList>
    </citation>
    <scope>NUCLEOTIDE SEQUENCE</scope>
</reference>
<evidence type="ECO:0000259" key="1">
    <source>
        <dbReference type="PROSITE" id="PS50878"/>
    </source>
</evidence>
<keyword evidence="3" id="KW-1185">Reference proteome</keyword>
<dbReference type="PROSITE" id="PS50878">
    <property type="entry name" value="RT_POL"/>
    <property type="match status" value="1"/>
</dbReference>
<feature type="domain" description="Reverse transcriptase" evidence="1">
    <location>
        <begin position="51"/>
        <end position="306"/>
    </location>
</feature>
<dbReference type="Gene3D" id="3.30.70.270">
    <property type="match status" value="1"/>
</dbReference>
<protein>
    <submittedName>
        <fullName evidence="2">Jg6941 protein</fullName>
    </submittedName>
</protein>
<comment type="caution">
    <text evidence="2">The sequence shown here is derived from an EMBL/GenBank/DDBJ whole genome shotgun (WGS) entry which is preliminary data.</text>
</comment>
<dbReference type="GO" id="GO:0071897">
    <property type="term" value="P:DNA biosynthetic process"/>
    <property type="evidence" value="ECO:0007669"/>
    <property type="project" value="UniProtKB-ARBA"/>
</dbReference>
<evidence type="ECO:0000313" key="3">
    <source>
        <dbReference type="Proteomes" id="UP000838756"/>
    </source>
</evidence>
<dbReference type="InterPro" id="IPR000477">
    <property type="entry name" value="RT_dom"/>
</dbReference>
<dbReference type="CDD" id="cd01650">
    <property type="entry name" value="RT_nLTR_like"/>
    <property type="match status" value="1"/>
</dbReference>
<dbReference type="Pfam" id="PF00078">
    <property type="entry name" value="RVT_1"/>
    <property type="match status" value="1"/>
</dbReference>
<dbReference type="InterPro" id="IPR043502">
    <property type="entry name" value="DNA/RNA_pol_sf"/>
</dbReference>
<proteinExistence type="predicted"/>
<dbReference type="SUPFAM" id="SSF56672">
    <property type="entry name" value="DNA/RNA polymerases"/>
    <property type="match status" value="1"/>
</dbReference>
<dbReference type="EMBL" id="CAKXAJ010025884">
    <property type="protein sequence ID" value="CAH2245001.1"/>
    <property type="molecule type" value="Genomic_DNA"/>
</dbReference>
<name>A0A8S4S110_9NEOP</name>
<gene>
    <name evidence="2" type="primary">jg6941</name>
    <name evidence="2" type="ORF">PAEG_LOCUS20882</name>
</gene>
<sequence length="310" mass="34964">MMLRPTDPKEIKGILGNLKIHCAPGDDGVSSGLLRKFHDILCFPIDHLCNLSLTSDTFPSIFKQAIIIPIYKSGDKMTVSNYRPISLLKVLSKVLEKVVNNRLLSYLENHNLISNNQYGFRTKKSTEDAVICLSNIATKHMDQRLKCLAVFLDLKKAFDTVSIPLLLRKMECLSILGTPLAWFKDYLKERSQTVKVLDYTSNTQKVTHGIPQGSTLGPTLFLIYANEMCDLELDNAQIIAFADDTAIIFHGRTWEETRKTAEKGLAKIRKTLENNLLTINAQKTKWICFSITPATQPPTNFTLTLLCKSR</sequence>
<dbReference type="PANTHER" id="PTHR19446">
    <property type="entry name" value="REVERSE TRANSCRIPTASES"/>
    <property type="match status" value="1"/>
</dbReference>
<dbReference type="AlphaFoldDB" id="A0A8S4S110"/>
<evidence type="ECO:0000313" key="2">
    <source>
        <dbReference type="EMBL" id="CAH2245001.1"/>
    </source>
</evidence>
<dbReference type="Proteomes" id="UP000838756">
    <property type="component" value="Unassembled WGS sequence"/>
</dbReference>